<dbReference type="Gene3D" id="3.40.190.10">
    <property type="entry name" value="Periplasmic binding protein-like II"/>
    <property type="match status" value="2"/>
</dbReference>
<dbReference type="GO" id="GO:0015888">
    <property type="term" value="P:thiamine transport"/>
    <property type="evidence" value="ECO:0007669"/>
    <property type="project" value="TreeGrafter"/>
</dbReference>
<dbReference type="STRING" id="1216006.VA7868_02963"/>
<dbReference type="CDD" id="cd13549">
    <property type="entry name" value="PBP2_Fbp_like_3"/>
    <property type="match status" value="1"/>
</dbReference>
<feature type="signal peptide" evidence="2">
    <location>
        <begin position="1"/>
        <end position="26"/>
    </location>
</feature>
<name>A0A1M5ZNG5_9VIBR</name>
<evidence type="ECO:0000313" key="4">
    <source>
        <dbReference type="Proteomes" id="UP000184608"/>
    </source>
</evidence>
<dbReference type="PANTHER" id="PTHR30006">
    <property type="entry name" value="THIAMINE-BINDING PERIPLASMIC PROTEIN-RELATED"/>
    <property type="match status" value="1"/>
</dbReference>
<feature type="chain" id="PRO_5012093230" evidence="2">
    <location>
        <begin position="27"/>
        <end position="337"/>
    </location>
</feature>
<evidence type="ECO:0000256" key="2">
    <source>
        <dbReference type="SAM" id="SignalP"/>
    </source>
</evidence>
<dbReference type="GO" id="GO:0030975">
    <property type="term" value="F:thiamine binding"/>
    <property type="evidence" value="ECO:0007669"/>
    <property type="project" value="TreeGrafter"/>
</dbReference>
<proteinExistence type="predicted"/>
<dbReference type="EMBL" id="FQXZ01000033">
    <property type="protein sequence ID" value="SHI25659.1"/>
    <property type="molecule type" value="Genomic_DNA"/>
</dbReference>
<dbReference type="GO" id="GO:0030976">
    <property type="term" value="F:thiamine pyrophosphate binding"/>
    <property type="evidence" value="ECO:0007669"/>
    <property type="project" value="TreeGrafter"/>
</dbReference>
<sequence>MLRMKLKHWAKLAVISAGMMVSVAQAADAICYNCPPEWANWGGQLKQIKHELGIRVPMDNKNSGQSLSQLVAEKNNPVADVVYYGVSFGINAKKQGVTEAYKPKNWDKIPAGLKDPQGYWFAIHSGTIGFFVNVDALDGKPVPQSWQDLLKPEYRGMVGYLDPTSAFVGYASAVAVNQAMGGNLDDFSPAIHYFQQLAKNKPVVPKQTSYARVISGEIPILLDYDFNAYRAKYKDKANVRFVIPQEGTIVVPYVMSSVKGAPHPRNGHKILDFVLSDKGQRLWADAYLRPVIASAMSPQAKAKFLPASEYQRAGTVDFGKMAGVQQAFTQNYRQHVN</sequence>
<reference evidence="3 4" key="1">
    <citation type="submission" date="2016-11" db="EMBL/GenBank/DDBJ databases">
        <authorList>
            <person name="Jaros S."/>
            <person name="Januszkiewicz K."/>
            <person name="Wedrychowicz H."/>
        </authorList>
    </citation>
    <scope>NUCLEOTIDE SEQUENCE [LARGE SCALE GENOMIC DNA]</scope>
    <source>
        <strain evidence="3 4">CECT 7868</strain>
    </source>
</reference>
<gene>
    <name evidence="3" type="primary">phnS</name>
    <name evidence="3" type="ORF">VA7868_02963</name>
</gene>
<evidence type="ECO:0000256" key="1">
    <source>
        <dbReference type="ARBA" id="ARBA00022729"/>
    </source>
</evidence>
<protein>
    <submittedName>
        <fullName evidence="3">Putative 2-aminoethylphosphonate-binding periplasmic protein</fullName>
    </submittedName>
</protein>
<dbReference type="GO" id="GO:0030288">
    <property type="term" value="C:outer membrane-bounded periplasmic space"/>
    <property type="evidence" value="ECO:0007669"/>
    <property type="project" value="TreeGrafter"/>
</dbReference>
<keyword evidence="4" id="KW-1185">Reference proteome</keyword>
<keyword evidence="1 2" id="KW-0732">Signal</keyword>
<dbReference type="Proteomes" id="UP000184608">
    <property type="component" value="Unassembled WGS sequence"/>
</dbReference>
<dbReference type="Pfam" id="PF13343">
    <property type="entry name" value="SBP_bac_6"/>
    <property type="match status" value="1"/>
</dbReference>
<dbReference type="OrthoDB" id="305758at2"/>
<accession>A0A1M5ZNG5</accession>
<evidence type="ECO:0000313" key="3">
    <source>
        <dbReference type="EMBL" id="SHI25659.1"/>
    </source>
</evidence>
<dbReference type="PANTHER" id="PTHR30006:SF2">
    <property type="entry name" value="ABC TRANSPORTER SUBSTRATE-BINDING PROTEIN"/>
    <property type="match status" value="1"/>
</dbReference>
<dbReference type="SUPFAM" id="SSF53850">
    <property type="entry name" value="Periplasmic binding protein-like II"/>
    <property type="match status" value="1"/>
</dbReference>
<dbReference type="AlphaFoldDB" id="A0A1M5ZNG5"/>
<organism evidence="3 4">
    <name type="scientific">Vibrio aerogenes CECT 7868</name>
    <dbReference type="NCBI Taxonomy" id="1216006"/>
    <lineage>
        <taxon>Bacteria</taxon>
        <taxon>Pseudomonadati</taxon>
        <taxon>Pseudomonadota</taxon>
        <taxon>Gammaproteobacteria</taxon>
        <taxon>Vibrionales</taxon>
        <taxon>Vibrionaceae</taxon>
        <taxon>Vibrio</taxon>
    </lineage>
</organism>